<proteinExistence type="predicted"/>
<dbReference type="Pfam" id="PF15977">
    <property type="entry name" value="HTH_46"/>
    <property type="match status" value="1"/>
</dbReference>
<feature type="domain" description="IprA winged helix-turn-helix" evidence="1">
    <location>
        <begin position="143"/>
        <end position="207"/>
    </location>
</feature>
<dbReference type="InterPro" id="IPR018490">
    <property type="entry name" value="cNMP-bd_dom_sf"/>
</dbReference>
<protein>
    <submittedName>
        <fullName evidence="2">Helix-turn-helix domain-containing protein</fullName>
    </submittedName>
</protein>
<reference evidence="2 3" key="1">
    <citation type="submission" date="2022-04" db="EMBL/GenBank/DDBJ databases">
        <title>Proposal of a three novel species of Scandinavium, Scandinavium hiltneri, Scandinavium manionii, Scandinavium tedordense.</title>
        <authorList>
            <person name="Maddock D.W."/>
            <person name="Brady C.L."/>
            <person name="Denman S."/>
            <person name="Arnold D."/>
        </authorList>
    </citation>
    <scope>NUCLEOTIDE SEQUENCE [LARGE SCALE GENOMIC DNA]</scope>
    <source>
        <strain evidence="2 3">H11S7</strain>
    </source>
</reference>
<dbReference type="EMBL" id="JALIGE010000076">
    <property type="protein sequence ID" value="MCS2163796.1"/>
    <property type="molecule type" value="Genomic_DNA"/>
</dbReference>
<dbReference type="SUPFAM" id="SSF51206">
    <property type="entry name" value="cAMP-binding domain-like"/>
    <property type="match status" value="1"/>
</dbReference>
<accession>A0ABT2E7Z6</accession>
<dbReference type="InterPro" id="IPR041687">
    <property type="entry name" value="HTH_46"/>
</dbReference>
<gene>
    <name evidence="2" type="ORF">MUU47_22235</name>
</gene>
<evidence type="ECO:0000313" key="2">
    <source>
        <dbReference type="EMBL" id="MCS2163796.1"/>
    </source>
</evidence>
<dbReference type="RefSeq" id="WP_258990329.1">
    <property type="nucleotide sequence ID" value="NZ_JALIGE010000076.1"/>
</dbReference>
<evidence type="ECO:0000313" key="3">
    <source>
        <dbReference type="Proteomes" id="UP001205357"/>
    </source>
</evidence>
<sequence>MVICPPKRPDDAIDTLIKALTPLGEQIHIVARQRIAWGTREKSYIYLVIQGEVSVLRISDGLLLGSSSEPHVLGFTEMFCPIRSNLIRAETACTLIRVDASRVIPEIERLGLWRAVAELSTYHTTFMVYRDMQIVNQRTPPVVHQYLQELDKLPAERKYRVNILSYIQERTGLSRSSILNVVSSLKKNKYIDYERGGYKLKINNLPD</sequence>
<evidence type="ECO:0000259" key="1">
    <source>
        <dbReference type="Pfam" id="PF15977"/>
    </source>
</evidence>
<dbReference type="Proteomes" id="UP001205357">
    <property type="component" value="Unassembled WGS sequence"/>
</dbReference>
<dbReference type="Gene3D" id="2.60.120.10">
    <property type="entry name" value="Jelly Rolls"/>
    <property type="match status" value="1"/>
</dbReference>
<organism evidence="2 3">
    <name type="scientific">Scandinavium hiltneri</name>
    <dbReference type="NCBI Taxonomy" id="2926519"/>
    <lineage>
        <taxon>Bacteria</taxon>
        <taxon>Pseudomonadati</taxon>
        <taxon>Pseudomonadota</taxon>
        <taxon>Gammaproteobacteria</taxon>
        <taxon>Enterobacterales</taxon>
        <taxon>Enterobacteriaceae</taxon>
        <taxon>Scandinavium</taxon>
    </lineage>
</organism>
<comment type="caution">
    <text evidence="2">The sequence shown here is derived from an EMBL/GenBank/DDBJ whole genome shotgun (WGS) entry which is preliminary data.</text>
</comment>
<dbReference type="InterPro" id="IPR014710">
    <property type="entry name" value="RmlC-like_jellyroll"/>
</dbReference>
<name>A0ABT2E7Z6_9ENTR</name>
<keyword evidence="3" id="KW-1185">Reference proteome</keyword>